<dbReference type="NCBIfam" id="TIGR00266">
    <property type="entry name" value="TIGR00266 family protein"/>
    <property type="match status" value="1"/>
</dbReference>
<evidence type="ECO:0000313" key="4">
    <source>
        <dbReference type="Proteomes" id="UP001530400"/>
    </source>
</evidence>
<dbReference type="InterPro" id="IPR036983">
    <property type="entry name" value="AIM24_sf"/>
</dbReference>
<keyword evidence="4" id="KW-1185">Reference proteome</keyword>
<gene>
    <name evidence="3" type="ORF">ACHAWO_010481</name>
</gene>
<keyword evidence="2" id="KW-0472">Membrane</keyword>
<dbReference type="Gene3D" id="3.60.160.10">
    <property type="entry name" value="Mitochondrial biogenesis AIM24"/>
    <property type="match status" value="1"/>
</dbReference>
<dbReference type="SUPFAM" id="SSF51219">
    <property type="entry name" value="TRAP-like"/>
    <property type="match status" value="1"/>
</dbReference>
<name>A0ABD3Q945_9STRA</name>
<feature type="transmembrane region" description="Helical" evidence="2">
    <location>
        <begin position="249"/>
        <end position="274"/>
    </location>
</feature>
<sequence length="316" mass="33380">MAQQQRASWQVKNEGSFASVSITLPPRTGFHCESDAVVSMSNDIDVRGAMSGGILTSLARAFLTRESFFTTQVSNSSPYKSGDVLIAPSEPGGIAIHELVPGQDMILTGGAYLAGDETVEVSSSMNSPFSGFGNFSGTGLFLLKASGRGKLAISAYGSMHKYVLGMGEKRKVDNGHIVAWSASMKTAMTLASGRSGIVGSMTSGEGLHCEFVGPGVVYIQSHKPELVSDGKGGGGTRSGGARMRGSGSVFASLVAFVIVILVMLGFALAIYFFATSEPELMFTSPNDRNYGSKQNYGSQNAYQGYGDGNRYRNREF</sequence>
<keyword evidence="2" id="KW-1133">Transmembrane helix</keyword>
<reference evidence="3 4" key="1">
    <citation type="submission" date="2024-10" db="EMBL/GenBank/DDBJ databases">
        <title>Updated reference genomes for cyclostephanoid diatoms.</title>
        <authorList>
            <person name="Roberts W.R."/>
            <person name="Alverson A.J."/>
        </authorList>
    </citation>
    <scope>NUCLEOTIDE SEQUENCE [LARGE SCALE GENOMIC DNA]</scope>
    <source>
        <strain evidence="3 4">AJA010-31</strain>
    </source>
</reference>
<keyword evidence="2" id="KW-0812">Transmembrane</keyword>
<evidence type="ECO:0000256" key="1">
    <source>
        <dbReference type="SAM" id="MobiDB-lite"/>
    </source>
</evidence>
<dbReference type="InterPro" id="IPR016031">
    <property type="entry name" value="Trp_RNA-bd_attenuator-like_dom"/>
</dbReference>
<feature type="compositionally biased region" description="Polar residues" evidence="1">
    <location>
        <begin position="293"/>
        <end position="302"/>
    </location>
</feature>
<dbReference type="AlphaFoldDB" id="A0ABD3Q945"/>
<feature type="region of interest" description="Disordered" evidence="1">
    <location>
        <begin position="293"/>
        <end position="316"/>
    </location>
</feature>
<accession>A0ABD3Q945</accession>
<dbReference type="Pfam" id="PF01987">
    <property type="entry name" value="AIM24"/>
    <property type="match status" value="1"/>
</dbReference>
<dbReference type="PANTHER" id="PTHR43657">
    <property type="entry name" value="TRYPTOPHAN RNA-BINDING ATTENUATOR PROTEIN-LIKE PROTEIN"/>
    <property type="match status" value="1"/>
</dbReference>
<dbReference type="EMBL" id="JALLPJ020000299">
    <property type="protein sequence ID" value="KAL3796201.1"/>
    <property type="molecule type" value="Genomic_DNA"/>
</dbReference>
<dbReference type="PANTHER" id="PTHR43657:SF1">
    <property type="entry name" value="ALTERED INHERITANCE OF MITOCHONDRIA PROTEIN 24, MITOCHONDRIAL"/>
    <property type="match status" value="1"/>
</dbReference>
<proteinExistence type="predicted"/>
<protein>
    <recommendedName>
        <fullName evidence="5">Altered inheritance of mitochondria protein 24, mitochondrial</fullName>
    </recommendedName>
</protein>
<comment type="caution">
    <text evidence="3">The sequence shown here is derived from an EMBL/GenBank/DDBJ whole genome shotgun (WGS) entry which is preliminary data.</text>
</comment>
<evidence type="ECO:0000256" key="2">
    <source>
        <dbReference type="SAM" id="Phobius"/>
    </source>
</evidence>
<dbReference type="InterPro" id="IPR002838">
    <property type="entry name" value="AIM24"/>
</dbReference>
<dbReference type="Proteomes" id="UP001530400">
    <property type="component" value="Unassembled WGS sequence"/>
</dbReference>
<evidence type="ECO:0008006" key="5">
    <source>
        <dbReference type="Google" id="ProtNLM"/>
    </source>
</evidence>
<organism evidence="3 4">
    <name type="scientific">Cyclotella atomus</name>
    <dbReference type="NCBI Taxonomy" id="382360"/>
    <lineage>
        <taxon>Eukaryota</taxon>
        <taxon>Sar</taxon>
        <taxon>Stramenopiles</taxon>
        <taxon>Ochrophyta</taxon>
        <taxon>Bacillariophyta</taxon>
        <taxon>Coscinodiscophyceae</taxon>
        <taxon>Thalassiosirophycidae</taxon>
        <taxon>Stephanodiscales</taxon>
        <taxon>Stephanodiscaceae</taxon>
        <taxon>Cyclotella</taxon>
    </lineage>
</organism>
<evidence type="ECO:0000313" key="3">
    <source>
        <dbReference type="EMBL" id="KAL3796201.1"/>
    </source>
</evidence>